<reference evidence="5" key="1">
    <citation type="submission" date="2003-08" db="EMBL/GenBank/DDBJ databases">
        <authorList>
            <person name="Birren B."/>
            <person name="Nusbaum C."/>
            <person name="Abebe A."/>
            <person name="Abouelleil A."/>
            <person name="Adekoya E."/>
            <person name="Ait-zahra M."/>
            <person name="Allen N."/>
            <person name="Allen T."/>
            <person name="An P."/>
            <person name="Anderson M."/>
            <person name="Anderson S."/>
            <person name="Arachchi H."/>
            <person name="Armbruster J."/>
            <person name="Bachantsang P."/>
            <person name="Baldwin J."/>
            <person name="Barry A."/>
            <person name="Bayul T."/>
            <person name="Blitshsteyn B."/>
            <person name="Bloom T."/>
            <person name="Blye J."/>
            <person name="Boguslavskiy L."/>
            <person name="Borowsky M."/>
            <person name="Boukhgalter B."/>
            <person name="Brunache A."/>
            <person name="Butler J."/>
            <person name="Calixte N."/>
            <person name="Calvo S."/>
            <person name="Camarata J."/>
            <person name="Campo K."/>
            <person name="Chang J."/>
            <person name="Cheshatsang Y."/>
            <person name="Citroen M."/>
            <person name="Collymore A."/>
            <person name="Considine T."/>
            <person name="Cook A."/>
            <person name="Cooke P."/>
            <person name="Corum B."/>
            <person name="Cuomo C."/>
            <person name="David R."/>
            <person name="Dawoe T."/>
            <person name="Degray S."/>
            <person name="Dodge S."/>
            <person name="Dooley K."/>
            <person name="Dorje P."/>
            <person name="Dorjee K."/>
            <person name="Dorris L."/>
            <person name="Duffey N."/>
            <person name="Dupes A."/>
            <person name="Elkins T."/>
            <person name="Engels R."/>
            <person name="Erickson J."/>
            <person name="Farina A."/>
            <person name="Faro S."/>
            <person name="Ferreira P."/>
            <person name="Fischer H."/>
            <person name="Fitzgerald M."/>
            <person name="Foley K."/>
            <person name="Gage D."/>
            <person name="Galagan J."/>
            <person name="Gearin G."/>
            <person name="Gnerre S."/>
            <person name="Gnirke A."/>
            <person name="Goyette A."/>
            <person name="Graham J."/>
            <person name="Grandbois E."/>
            <person name="Gyaltsen K."/>
            <person name="Hafez N."/>
            <person name="Hagopian D."/>
            <person name="Hagos B."/>
            <person name="Hall J."/>
            <person name="Hatcher B."/>
            <person name="Heller A."/>
            <person name="Higgins H."/>
            <person name="Honan T."/>
            <person name="Horn A."/>
            <person name="Houde N."/>
            <person name="Hughes L."/>
            <person name="Hulme W."/>
            <person name="Husby E."/>
            <person name="Iliev I."/>
            <person name="Jaffe D."/>
            <person name="Jones C."/>
            <person name="Kamal M."/>
            <person name="Kamat A."/>
            <person name="Kamvysselis M."/>
            <person name="Karlsson E."/>
            <person name="Kells C."/>
            <person name="Kieu A."/>
            <person name="Kisner P."/>
            <person name="Kodira C."/>
            <person name="Kulbokas E."/>
            <person name="Labutti K."/>
            <person name="Lama D."/>
            <person name="Landers T."/>
            <person name="Leger J."/>
            <person name="Levine S."/>
            <person name="Lewis D."/>
            <person name="Lewis T."/>
            <person name="Lindblad-toh K."/>
            <person name="Liu X."/>
            <person name="Lokyitsang T."/>
            <person name="Lokyitsang Y."/>
            <person name="Lucien O."/>
            <person name="Lui A."/>
            <person name="Ma L.J."/>
            <person name="Mabbitt R."/>
            <person name="Macdonald J."/>
            <person name="Maclean C."/>
            <person name="Major J."/>
            <person name="Manning J."/>
            <person name="Marabella R."/>
            <person name="Maru K."/>
            <person name="Matthews C."/>
            <person name="Mauceli E."/>
            <person name="Mccarthy M."/>
            <person name="Mcdonough S."/>
            <person name="Mcghee T."/>
            <person name="Meldrim J."/>
            <person name="Meneus L."/>
            <person name="Mesirov J."/>
            <person name="Mihalev A."/>
            <person name="Mihova T."/>
            <person name="Mikkelsen T."/>
            <person name="Mlenga V."/>
            <person name="Moru K."/>
            <person name="Mozes J."/>
            <person name="Mulrain L."/>
            <person name="Munson G."/>
            <person name="Naylor J."/>
            <person name="Newes C."/>
            <person name="Nguyen C."/>
            <person name="Nguyen N."/>
            <person name="Nguyen T."/>
            <person name="Nicol R."/>
            <person name="Nielsen C."/>
            <person name="Nizzari M."/>
            <person name="Norbu C."/>
            <person name="Norbu N."/>
            <person name="O'donnell P."/>
            <person name="Okoawo O."/>
            <person name="O'leary S."/>
            <person name="Omotosho B."/>
            <person name="O'neill K."/>
            <person name="Osman S."/>
            <person name="Parker S."/>
            <person name="Perrin D."/>
            <person name="Phunkhang P."/>
            <person name="Piqani B."/>
            <person name="Purcell S."/>
            <person name="Rachupka T."/>
            <person name="Ramasamy U."/>
            <person name="Rameau R."/>
            <person name="Ray V."/>
            <person name="Raymond C."/>
            <person name="Retta R."/>
            <person name="Richardson S."/>
            <person name="Rise C."/>
            <person name="Rodriguez J."/>
            <person name="Rogers J."/>
            <person name="Rogov P."/>
            <person name="Rutman M."/>
            <person name="Schupbach R."/>
            <person name="Seaman C."/>
            <person name="Settipalli S."/>
            <person name="Sharpe T."/>
            <person name="Sheridan J."/>
            <person name="Sherpa N."/>
            <person name="Shi J."/>
            <person name="Smirnov S."/>
            <person name="Smith C."/>
            <person name="Sougnez C."/>
            <person name="Spencer B."/>
            <person name="Stalker J."/>
            <person name="Stange-thomann N."/>
            <person name="Stavropoulos S."/>
            <person name="Stetson K."/>
            <person name="Stone C."/>
            <person name="Stone S."/>
            <person name="Stubbs M."/>
            <person name="Talamas J."/>
            <person name="Tchuinga P."/>
            <person name="Tenzing P."/>
            <person name="Tesfaye S."/>
            <person name="Theodore J."/>
            <person name="Thoulutsang Y."/>
            <person name="Topham K."/>
            <person name="Towey S."/>
            <person name="Tsamla T."/>
            <person name="Tsomo N."/>
            <person name="Vallee D."/>
            <person name="Vassiliev H."/>
            <person name="Venkataraman V."/>
            <person name="Vinson J."/>
            <person name="Vo A."/>
            <person name="Wade C."/>
            <person name="Wang S."/>
            <person name="Wangchuk T."/>
            <person name="Wangdi T."/>
            <person name="Whittaker C."/>
            <person name="Wilkinson J."/>
            <person name="Wu Y."/>
            <person name="Wyman D."/>
            <person name="Yadav S."/>
            <person name="Yang S."/>
            <person name="Yang X."/>
            <person name="Yeager S."/>
            <person name="Yee E."/>
            <person name="Young G."/>
            <person name="Zainoun J."/>
            <person name="Zembeck L."/>
            <person name="Zimmer A."/>
            <person name="Zody M."/>
            <person name="Lander E."/>
        </authorList>
    </citation>
    <scope>NUCLEOTIDE SEQUENCE [LARGE SCALE GENOMIC DNA]</scope>
</reference>
<dbReference type="HOGENOM" id="CLU_004253_14_6_1"/>
<keyword evidence="1" id="KW-0880">Kelch repeat</keyword>
<keyword evidence="5" id="KW-1185">Reference proteome</keyword>
<dbReference type="Pfam" id="PF00651">
    <property type="entry name" value="BTB"/>
    <property type="match status" value="1"/>
</dbReference>
<dbReference type="Pfam" id="PF24681">
    <property type="entry name" value="Kelch_KLHDC2_KLHL20_DRC7"/>
    <property type="match status" value="1"/>
</dbReference>
<feature type="domain" description="BTB" evidence="3">
    <location>
        <begin position="39"/>
        <end position="106"/>
    </location>
</feature>
<proteinExistence type="predicted"/>
<evidence type="ECO:0000313" key="5">
    <source>
        <dbReference type="Proteomes" id="UP000007875"/>
    </source>
</evidence>
<keyword evidence="2" id="KW-0677">Repeat</keyword>
<dbReference type="Pfam" id="PF07707">
    <property type="entry name" value="BACK"/>
    <property type="match status" value="1"/>
</dbReference>
<dbReference type="AlphaFoldDB" id="H2ZCH8"/>
<dbReference type="InterPro" id="IPR011333">
    <property type="entry name" value="SKP1/BTB/POZ_sf"/>
</dbReference>
<dbReference type="PROSITE" id="PS50097">
    <property type="entry name" value="BTB"/>
    <property type="match status" value="1"/>
</dbReference>
<dbReference type="Gene3D" id="3.30.710.10">
    <property type="entry name" value="Potassium Channel Kv1.1, Chain A"/>
    <property type="match status" value="1"/>
</dbReference>
<dbReference type="GeneTree" id="ENSGT00940000164156"/>
<dbReference type="Pfam" id="PF01344">
    <property type="entry name" value="Kelch_1"/>
    <property type="match status" value="1"/>
</dbReference>
<dbReference type="InterPro" id="IPR011705">
    <property type="entry name" value="BACK"/>
</dbReference>
<dbReference type="InterPro" id="IPR011043">
    <property type="entry name" value="Gal_Oxase/kelch_b-propeller"/>
</dbReference>
<dbReference type="PANTHER" id="PTHR24412">
    <property type="entry name" value="KELCH PROTEIN"/>
    <property type="match status" value="1"/>
</dbReference>
<dbReference type="InterPro" id="IPR000210">
    <property type="entry name" value="BTB/POZ_dom"/>
</dbReference>
<organism evidence="4 5">
    <name type="scientific">Ciona savignyi</name>
    <name type="common">Pacific transparent sea squirt</name>
    <dbReference type="NCBI Taxonomy" id="51511"/>
    <lineage>
        <taxon>Eukaryota</taxon>
        <taxon>Metazoa</taxon>
        <taxon>Chordata</taxon>
        <taxon>Tunicata</taxon>
        <taxon>Ascidiacea</taxon>
        <taxon>Phlebobranchia</taxon>
        <taxon>Cionidae</taxon>
        <taxon>Ciona</taxon>
    </lineage>
</organism>
<dbReference type="Gene3D" id="1.25.40.420">
    <property type="match status" value="1"/>
</dbReference>
<dbReference type="Gene3D" id="2.120.10.80">
    <property type="entry name" value="Kelch-type beta propeller"/>
    <property type="match status" value="2"/>
</dbReference>
<dbReference type="SUPFAM" id="SSF50965">
    <property type="entry name" value="Galactose oxidase, central domain"/>
    <property type="match status" value="1"/>
</dbReference>
<dbReference type="SMART" id="SM00875">
    <property type="entry name" value="BACK"/>
    <property type="match status" value="1"/>
</dbReference>
<reference evidence="4" key="2">
    <citation type="submission" date="2025-08" db="UniProtKB">
        <authorList>
            <consortium name="Ensembl"/>
        </authorList>
    </citation>
    <scope>IDENTIFICATION</scope>
</reference>
<evidence type="ECO:0000259" key="3">
    <source>
        <dbReference type="PROSITE" id="PS50097"/>
    </source>
</evidence>
<evidence type="ECO:0000256" key="1">
    <source>
        <dbReference type="ARBA" id="ARBA00022441"/>
    </source>
</evidence>
<dbReference type="eggNOG" id="KOG4441">
    <property type="taxonomic scope" value="Eukaryota"/>
</dbReference>
<dbReference type="InterPro" id="IPR017096">
    <property type="entry name" value="BTB-kelch_protein"/>
</dbReference>
<protein>
    <recommendedName>
        <fullName evidence="3">BTB domain-containing protein</fullName>
    </recommendedName>
</protein>
<dbReference type="Proteomes" id="UP000007875">
    <property type="component" value="Unassembled WGS sequence"/>
</dbReference>
<dbReference type="InParanoid" id="H2ZCH8"/>
<evidence type="ECO:0000313" key="4">
    <source>
        <dbReference type="Ensembl" id="ENSCSAVP00000015294.1"/>
    </source>
</evidence>
<accession>H2ZCH8</accession>
<dbReference type="SMART" id="SM00612">
    <property type="entry name" value="Kelch"/>
    <property type="match status" value="6"/>
</dbReference>
<name>H2ZCH8_CIOSA</name>
<dbReference type="OMA" id="FMAVNFN"/>
<dbReference type="InterPro" id="IPR006652">
    <property type="entry name" value="Kelch_1"/>
</dbReference>
<reference evidence="4" key="3">
    <citation type="submission" date="2025-09" db="UniProtKB">
        <authorList>
            <consortium name="Ensembl"/>
        </authorList>
    </citation>
    <scope>IDENTIFICATION</scope>
</reference>
<dbReference type="PANTHER" id="PTHR24412:SF494">
    <property type="entry name" value="KELCH-LIKE PROTEIN 12"/>
    <property type="match status" value="1"/>
</dbReference>
<dbReference type="STRING" id="51511.ENSCSAVP00000015294"/>
<sequence length="541" mass="61033">MELPTDISIETEEIIFESDHADFLLQELNKDRLGEQVLCDVRFCVGKVEIAAHKSVLGAFSNYYKKMFTCEVKEKYEKDVDTFGISSDTLLMIIAFVYTGKITIARDNVYDIFVASDYLDITKVRDFCVRFLKESILLSNCVSMRALARRHNSPELMKATDHFMAVNFNMVTKQEEFKQLSFQDVMAILNQRVSSNEAFMFNAILTWIKHDLVERQKHFEPLFELVNMKKLSTSFLNSLIGEELVKSSQTCLLKIVQQYSGRTSIKHKTPHEFIVFGGKDPSVSKSVQMYNAQTNAWTDMSETRKERVGSCGVFHNKRVFAIGGSWCDSIEAINLNNLKEGWQSVAHLSKVRQYAASVFVDGKICVTGGHSNGGALKSGELFTIESGTWTYMPNMKAFRVGHAMHEVNGALYCVGGSGLTSMERFDTRANKWMSLASMGAMRDGMASAVCDDGIFVLGGMHTNSVERYDPRNNQWLNMEGMTYPRTYASACCLDGNIYVVGGMGDRRTRFTVEMYNSATDTWKVVCNTRSPHVRSTVLAVY</sequence>
<dbReference type="SUPFAM" id="SSF54695">
    <property type="entry name" value="POZ domain"/>
    <property type="match status" value="1"/>
</dbReference>
<evidence type="ECO:0000256" key="2">
    <source>
        <dbReference type="ARBA" id="ARBA00022737"/>
    </source>
</evidence>
<dbReference type="InterPro" id="IPR015915">
    <property type="entry name" value="Kelch-typ_b-propeller"/>
</dbReference>
<dbReference type="Ensembl" id="ENSCSAVT00000015469.1">
    <property type="protein sequence ID" value="ENSCSAVP00000015294.1"/>
    <property type="gene ID" value="ENSCSAVG00000008977.1"/>
</dbReference>
<dbReference type="SMART" id="SM00225">
    <property type="entry name" value="BTB"/>
    <property type="match status" value="1"/>
</dbReference>
<dbReference type="PIRSF" id="PIRSF037037">
    <property type="entry name" value="Kelch-like_protein_gigaxonin"/>
    <property type="match status" value="1"/>
</dbReference>